<evidence type="ECO:0000256" key="1">
    <source>
        <dbReference type="SAM" id="SignalP"/>
    </source>
</evidence>
<proteinExistence type="predicted"/>
<protein>
    <submittedName>
        <fullName evidence="2">Uncharacterized protein</fullName>
    </submittedName>
</protein>
<keyword evidence="1" id="KW-0732">Signal</keyword>
<sequence>MAQQRTQVGNKMLVLRMILVTGEAGVVELELLQSQQIKIIHGKCMLRCWTIPLIGEAGVVEVERLQSQQIKIIHGKCMLRCRTIIHQNILNYT</sequence>
<gene>
    <name evidence="2" type="ORF">NCGR_LOCUS3130</name>
</gene>
<evidence type="ECO:0000313" key="2">
    <source>
        <dbReference type="EMBL" id="CAD6205297.1"/>
    </source>
</evidence>
<feature type="chain" id="PRO_5032493423" evidence="1">
    <location>
        <begin position="25"/>
        <end position="93"/>
    </location>
</feature>
<keyword evidence="3" id="KW-1185">Reference proteome</keyword>
<dbReference type="EMBL" id="CAJGYO010000001">
    <property type="protein sequence ID" value="CAD6205297.1"/>
    <property type="molecule type" value="Genomic_DNA"/>
</dbReference>
<feature type="signal peptide" evidence="1">
    <location>
        <begin position="1"/>
        <end position="24"/>
    </location>
</feature>
<dbReference type="AlphaFoldDB" id="A0A811MD39"/>
<dbReference type="Proteomes" id="UP000604825">
    <property type="component" value="Unassembled WGS sequence"/>
</dbReference>
<comment type="caution">
    <text evidence="2">The sequence shown here is derived from an EMBL/GenBank/DDBJ whole genome shotgun (WGS) entry which is preliminary data.</text>
</comment>
<evidence type="ECO:0000313" key="3">
    <source>
        <dbReference type="Proteomes" id="UP000604825"/>
    </source>
</evidence>
<accession>A0A811MD39</accession>
<name>A0A811MD39_9POAL</name>
<organism evidence="2 3">
    <name type="scientific">Miscanthus lutarioriparius</name>
    <dbReference type="NCBI Taxonomy" id="422564"/>
    <lineage>
        <taxon>Eukaryota</taxon>
        <taxon>Viridiplantae</taxon>
        <taxon>Streptophyta</taxon>
        <taxon>Embryophyta</taxon>
        <taxon>Tracheophyta</taxon>
        <taxon>Spermatophyta</taxon>
        <taxon>Magnoliopsida</taxon>
        <taxon>Liliopsida</taxon>
        <taxon>Poales</taxon>
        <taxon>Poaceae</taxon>
        <taxon>PACMAD clade</taxon>
        <taxon>Panicoideae</taxon>
        <taxon>Andropogonodae</taxon>
        <taxon>Andropogoneae</taxon>
        <taxon>Saccharinae</taxon>
        <taxon>Miscanthus</taxon>
    </lineage>
</organism>
<reference evidence="2" key="1">
    <citation type="submission" date="2020-10" db="EMBL/GenBank/DDBJ databases">
        <authorList>
            <person name="Han B."/>
            <person name="Lu T."/>
            <person name="Zhao Q."/>
            <person name="Huang X."/>
            <person name="Zhao Y."/>
        </authorList>
    </citation>
    <scope>NUCLEOTIDE SEQUENCE</scope>
</reference>